<dbReference type="OrthoDB" id="2679245at2"/>
<protein>
    <recommendedName>
        <fullName evidence="4">UDP-N-acetylmuramyl pentapeptide phosphotransferase</fullName>
    </recommendedName>
</protein>
<feature type="transmembrane region" description="Helical" evidence="1">
    <location>
        <begin position="212"/>
        <end position="238"/>
    </location>
</feature>
<feature type="transmembrane region" description="Helical" evidence="1">
    <location>
        <begin position="170"/>
        <end position="192"/>
    </location>
</feature>
<organism evidence="2 3">
    <name type="scientific">Anaerobacillus arseniciselenatis</name>
    <dbReference type="NCBI Taxonomy" id="85682"/>
    <lineage>
        <taxon>Bacteria</taxon>
        <taxon>Bacillati</taxon>
        <taxon>Bacillota</taxon>
        <taxon>Bacilli</taxon>
        <taxon>Bacillales</taxon>
        <taxon>Bacillaceae</taxon>
        <taxon>Anaerobacillus</taxon>
    </lineage>
</organism>
<accession>A0A1S2LUL2</accession>
<evidence type="ECO:0000313" key="3">
    <source>
        <dbReference type="Proteomes" id="UP000180098"/>
    </source>
</evidence>
<dbReference type="AlphaFoldDB" id="A0A1S2LUL2"/>
<keyword evidence="1" id="KW-0812">Transmembrane</keyword>
<evidence type="ECO:0000313" key="2">
    <source>
        <dbReference type="EMBL" id="OIJ16014.1"/>
    </source>
</evidence>
<evidence type="ECO:0008006" key="4">
    <source>
        <dbReference type="Google" id="ProtNLM"/>
    </source>
</evidence>
<keyword evidence="1" id="KW-1133">Transmembrane helix</keyword>
<keyword evidence="3" id="KW-1185">Reference proteome</keyword>
<feature type="transmembrane region" description="Helical" evidence="1">
    <location>
        <begin position="48"/>
        <end position="75"/>
    </location>
</feature>
<gene>
    <name evidence="2" type="ORF">BKP35_03260</name>
</gene>
<dbReference type="EMBL" id="MLQQ01000001">
    <property type="protein sequence ID" value="OIJ16014.1"/>
    <property type="molecule type" value="Genomic_DNA"/>
</dbReference>
<keyword evidence="1" id="KW-0472">Membrane</keyword>
<feature type="transmembrane region" description="Helical" evidence="1">
    <location>
        <begin position="129"/>
        <end position="149"/>
    </location>
</feature>
<name>A0A1S2LUL2_9BACI</name>
<comment type="caution">
    <text evidence="2">The sequence shown here is derived from an EMBL/GenBank/DDBJ whole genome shotgun (WGS) entry which is preliminary data.</text>
</comment>
<reference evidence="2 3" key="1">
    <citation type="submission" date="2016-10" db="EMBL/GenBank/DDBJ databases">
        <title>Draft genome sequences of four alkaliphilic bacteria belonging to the Anaerobacillus genus.</title>
        <authorList>
            <person name="Bassil N.M."/>
            <person name="Lloyd J.R."/>
        </authorList>
    </citation>
    <scope>NUCLEOTIDE SEQUENCE [LARGE SCALE GENOMIC DNA]</scope>
    <source>
        <strain evidence="2 3">DSM 15340</strain>
    </source>
</reference>
<dbReference type="Proteomes" id="UP000180098">
    <property type="component" value="Unassembled WGS sequence"/>
</dbReference>
<feature type="transmembrane region" description="Helical" evidence="1">
    <location>
        <begin position="104"/>
        <end position="123"/>
    </location>
</feature>
<proteinExistence type="predicted"/>
<sequence>MVNVIVLLSPLILSLFSQLYIRLGCKVTNYVGEETPYSLGGSMFFFVFYYVYILNLDLGLATIFYIVVLWLTGLIDDRFGTKYPKGLKGHIDLFIRSRKISTGLLKLVGTFVAACLLVVVDVPVFPLGILNFIVIFSLLILTPHVMNLFDTRPLRVWKIVFLHGVMFWSLLLQMPFHFIVGLLFVLITFIYFEATRKAMLGDNGATLLGGVVSLLMIYHLSLPIQAVICLFYLFIVVVTEKISLSKWIEARPVLKWIDRWGVS</sequence>
<evidence type="ECO:0000256" key="1">
    <source>
        <dbReference type="SAM" id="Phobius"/>
    </source>
</evidence>